<dbReference type="Pfam" id="PF00271">
    <property type="entry name" value="Helicase_C"/>
    <property type="match status" value="1"/>
</dbReference>
<evidence type="ECO:0000256" key="4">
    <source>
        <dbReference type="ARBA" id="ARBA00022840"/>
    </source>
</evidence>
<feature type="domain" description="Helicase ATP-binding" evidence="6">
    <location>
        <begin position="590"/>
        <end position="750"/>
    </location>
</feature>
<dbReference type="Pfam" id="PF24485">
    <property type="entry name" value="zf-C2H2_DHX34"/>
    <property type="match status" value="1"/>
</dbReference>
<evidence type="ECO:0000256" key="2">
    <source>
        <dbReference type="ARBA" id="ARBA00022801"/>
    </source>
</evidence>
<proteinExistence type="predicted"/>
<dbReference type="Gene3D" id="1.20.120.1080">
    <property type="match status" value="1"/>
</dbReference>
<dbReference type="Gene3D" id="3.40.50.300">
    <property type="entry name" value="P-loop containing nucleotide triphosphate hydrolases"/>
    <property type="match status" value="2"/>
</dbReference>
<keyword evidence="9" id="KW-1185">Reference proteome</keyword>
<keyword evidence="2" id="KW-0378">Hydrolase</keyword>
<feature type="compositionally biased region" description="Basic and acidic residues" evidence="5">
    <location>
        <begin position="1176"/>
        <end position="1188"/>
    </location>
</feature>
<evidence type="ECO:0000313" key="8">
    <source>
        <dbReference type="EMBL" id="KAG9348379.1"/>
    </source>
</evidence>
<dbReference type="InterPro" id="IPR011545">
    <property type="entry name" value="DEAD/DEAH_box_helicase_dom"/>
</dbReference>
<evidence type="ECO:0000256" key="5">
    <source>
        <dbReference type="SAM" id="MobiDB-lite"/>
    </source>
</evidence>
<dbReference type="PANTHER" id="PTHR18934">
    <property type="entry name" value="ATP-DEPENDENT RNA HELICASE"/>
    <property type="match status" value="1"/>
</dbReference>
<dbReference type="GO" id="GO:0003723">
    <property type="term" value="F:RNA binding"/>
    <property type="evidence" value="ECO:0007669"/>
    <property type="project" value="TreeGrafter"/>
</dbReference>
<accession>A0A8T2P803</accession>
<name>A0A8T2P803_9TELE</name>
<dbReference type="GO" id="GO:0004386">
    <property type="term" value="F:helicase activity"/>
    <property type="evidence" value="ECO:0007669"/>
    <property type="project" value="UniProtKB-KW"/>
</dbReference>
<feature type="compositionally biased region" description="Basic and acidic residues" evidence="5">
    <location>
        <begin position="1125"/>
        <end position="1138"/>
    </location>
</feature>
<dbReference type="SMART" id="SM00847">
    <property type="entry name" value="HA2"/>
    <property type="match status" value="1"/>
</dbReference>
<dbReference type="GO" id="GO:0005524">
    <property type="term" value="F:ATP binding"/>
    <property type="evidence" value="ECO:0007669"/>
    <property type="project" value="UniProtKB-KW"/>
</dbReference>
<dbReference type="SUPFAM" id="SSF52540">
    <property type="entry name" value="P-loop containing nucleoside triphosphate hydrolases"/>
    <property type="match status" value="1"/>
</dbReference>
<evidence type="ECO:0000259" key="6">
    <source>
        <dbReference type="PROSITE" id="PS51192"/>
    </source>
</evidence>
<dbReference type="Pfam" id="PF04408">
    <property type="entry name" value="WHD_HA2"/>
    <property type="match status" value="1"/>
</dbReference>
<dbReference type="SUPFAM" id="SSF53474">
    <property type="entry name" value="alpha/beta-Hydrolases"/>
    <property type="match status" value="1"/>
</dbReference>
<feature type="compositionally biased region" description="Basic and acidic residues" evidence="5">
    <location>
        <begin position="481"/>
        <end position="501"/>
    </location>
</feature>
<feature type="domain" description="Helicase C-terminal" evidence="7">
    <location>
        <begin position="786"/>
        <end position="954"/>
    </location>
</feature>
<feature type="region of interest" description="Disordered" evidence="5">
    <location>
        <begin position="1125"/>
        <end position="1188"/>
    </location>
</feature>
<dbReference type="FunFam" id="1.20.120.1080:FF:000013">
    <property type="entry name" value="ATP-dependent RNA helicase DHX34"/>
    <property type="match status" value="1"/>
</dbReference>
<dbReference type="PROSITE" id="PS51194">
    <property type="entry name" value="HELICASE_CTER"/>
    <property type="match status" value="1"/>
</dbReference>
<gene>
    <name evidence="8" type="ORF">JZ751_002114</name>
</gene>
<feature type="compositionally biased region" description="Basic and acidic residues" evidence="5">
    <location>
        <begin position="1145"/>
        <end position="1162"/>
    </location>
</feature>
<dbReference type="CDD" id="cd17979">
    <property type="entry name" value="DEXHc_DHX34"/>
    <property type="match status" value="1"/>
</dbReference>
<dbReference type="Gene3D" id="3.40.50.1820">
    <property type="entry name" value="alpha/beta hydrolase"/>
    <property type="match status" value="1"/>
</dbReference>
<dbReference type="GO" id="GO:0016298">
    <property type="term" value="F:lipase activity"/>
    <property type="evidence" value="ECO:0007669"/>
    <property type="project" value="InterPro"/>
</dbReference>
<dbReference type="InterPro" id="IPR001650">
    <property type="entry name" value="Helicase_C-like"/>
</dbReference>
<dbReference type="FunFam" id="3.40.50.300:FF:000540">
    <property type="entry name" value="probable ATP-dependent RNA helicase DHX34"/>
    <property type="match status" value="1"/>
</dbReference>
<evidence type="ECO:0000256" key="3">
    <source>
        <dbReference type="ARBA" id="ARBA00022806"/>
    </source>
</evidence>
<reference evidence="8" key="1">
    <citation type="thesis" date="2021" institute="BYU ScholarsArchive" country="Provo, UT, USA">
        <title>Applications of and Algorithms for Genome Assembly and Genomic Analyses with an Emphasis on Marine Teleosts.</title>
        <authorList>
            <person name="Pickett B.D."/>
        </authorList>
    </citation>
    <scope>NUCLEOTIDE SEQUENCE</scope>
    <source>
        <strain evidence="8">HI-2016</strain>
    </source>
</reference>
<dbReference type="InterPro" id="IPR056382">
    <property type="entry name" value="DHX34_Znf-C2H2"/>
</dbReference>
<dbReference type="InterPro" id="IPR014001">
    <property type="entry name" value="Helicase_ATP-bd"/>
</dbReference>
<dbReference type="Pfam" id="PF00270">
    <property type="entry name" value="DEAD"/>
    <property type="match status" value="1"/>
</dbReference>
<dbReference type="PROSITE" id="PS51192">
    <property type="entry name" value="HELICASE_ATP_BIND_1"/>
    <property type="match status" value="1"/>
</dbReference>
<dbReference type="InterPro" id="IPR027417">
    <property type="entry name" value="P-loop_NTPase"/>
</dbReference>
<comment type="caution">
    <text evidence="8">The sequence shown here is derived from an EMBL/GenBank/DDBJ whole genome shotgun (WGS) entry which is preliminary data.</text>
</comment>
<dbReference type="EMBL" id="JAFBMS010000011">
    <property type="protein sequence ID" value="KAG9348379.1"/>
    <property type="molecule type" value="Genomic_DNA"/>
</dbReference>
<evidence type="ECO:0000313" key="9">
    <source>
        <dbReference type="Proteomes" id="UP000824540"/>
    </source>
</evidence>
<feature type="region of interest" description="Disordered" evidence="5">
    <location>
        <begin position="481"/>
        <end position="505"/>
    </location>
</feature>
<protein>
    <recommendedName>
        <fullName evidence="10">ATP-dependent RNA helicase DHX34</fullName>
    </recommendedName>
</protein>
<dbReference type="Proteomes" id="UP000824540">
    <property type="component" value="Unassembled WGS sequence"/>
</dbReference>
<dbReference type="PANTHER" id="PTHR18934:SF221">
    <property type="entry name" value="ATP-DEPENDENT RNA HELICASE DHX34-RELATED"/>
    <property type="match status" value="1"/>
</dbReference>
<organism evidence="8 9">
    <name type="scientific">Albula glossodonta</name>
    <name type="common">roundjaw bonefish</name>
    <dbReference type="NCBI Taxonomy" id="121402"/>
    <lineage>
        <taxon>Eukaryota</taxon>
        <taxon>Metazoa</taxon>
        <taxon>Chordata</taxon>
        <taxon>Craniata</taxon>
        <taxon>Vertebrata</taxon>
        <taxon>Euteleostomi</taxon>
        <taxon>Actinopterygii</taxon>
        <taxon>Neopterygii</taxon>
        <taxon>Teleostei</taxon>
        <taxon>Albuliformes</taxon>
        <taxon>Albulidae</taxon>
        <taxon>Albula</taxon>
    </lineage>
</organism>
<evidence type="ECO:0008006" key="10">
    <source>
        <dbReference type="Google" id="ProtNLM"/>
    </source>
</evidence>
<evidence type="ECO:0000259" key="7">
    <source>
        <dbReference type="PROSITE" id="PS51194"/>
    </source>
</evidence>
<dbReference type="SMART" id="SM00487">
    <property type="entry name" value="DEXDc"/>
    <property type="match status" value="1"/>
</dbReference>
<dbReference type="Pfam" id="PF21010">
    <property type="entry name" value="HA2_C"/>
    <property type="match status" value="1"/>
</dbReference>
<dbReference type="InterPro" id="IPR013818">
    <property type="entry name" value="Lipase"/>
</dbReference>
<dbReference type="InterPro" id="IPR048333">
    <property type="entry name" value="HA2_WH"/>
</dbReference>
<keyword evidence="3" id="KW-0347">Helicase</keyword>
<dbReference type="OrthoDB" id="3363059at2759"/>
<dbReference type="FunFam" id="3.40.50.300:FF:000725">
    <property type="entry name" value="probable ATP-dependent RNA helicase DHX34"/>
    <property type="match status" value="1"/>
</dbReference>
<dbReference type="InterPro" id="IPR029058">
    <property type="entry name" value="AB_hydrolase_fold"/>
</dbReference>
<dbReference type="CDD" id="cd18791">
    <property type="entry name" value="SF2_C_RHA"/>
    <property type="match status" value="1"/>
</dbReference>
<dbReference type="Pfam" id="PF07717">
    <property type="entry name" value="OB_NTP_bind"/>
    <property type="match status" value="1"/>
</dbReference>
<dbReference type="InterPro" id="IPR007502">
    <property type="entry name" value="Helicase-assoc_dom"/>
</dbReference>
<evidence type="ECO:0000256" key="1">
    <source>
        <dbReference type="ARBA" id="ARBA00022741"/>
    </source>
</evidence>
<dbReference type="Pfam" id="PF00151">
    <property type="entry name" value="Lipase"/>
    <property type="match status" value="1"/>
</dbReference>
<dbReference type="InterPro" id="IPR011709">
    <property type="entry name" value="DEAD-box_helicase_OB_fold"/>
</dbReference>
<keyword evidence="1" id="KW-0547">Nucleotide-binding</keyword>
<sequence length="1563" mass="175802">MCWKSLGEDLRCSDFMCTEPTSPMLRTLRFTTELGPCGHPFSTRPDLPWPSWDPGRPSVVIIPGRRPPAVQPSWVRNMARELLAAKQANVLAVDWLLPGEQELTEGARQVGEKLAEVLKAKGSIPEMMHLVGFGAGAHVAGIAGAGLRGALGRITGLDPFAPAFAEADPSVSLDFSDAQFVDVIHTNFKPNEPVEALGTSRSMGHVDFYVGSGNLLPGCPQGLIDREKYVLCSHHRAHQLFTSSIRAVCPLTAFPCRSTADFQKGLCTHCNWPGLHACPQLGFNIAWLPPDRPIPFQPLTAIMGITSVAPFCVTPFLLELQIGGSSSLEAQLFIQLKSMNTRTSSMLLSGSYPMLFEPTKKYQFLVSADCDGDFQIMLLEFYAERLLYLDWRKKKVIISQLLLTRLPRKQGAWFTHSDPEFWMESKRRRDRRNWALDSAECRAQLDEVFFRQHDYIQAGSPEHKEFWAFFERFQRFKQKRDVSGSKSNDEGGWEKKPRKSGDVNLGLPKEYDARYRINVSVCTRDVEGRFAGSERRQQSTSGPGKEEVAKCRLTLLHFLDFSQRQSFGKLAKLRREQRKLPIFQYRDRIIELVKTHPVVVVAGDTGCGKSTQVPQYLLSSGFSHIACTQPRRIACISLAKRVSFESLNQYGSKVGYQIRFETTRTPATKLLFLTEGLLLRQIQQDATLGQYEVLIVDEVHERHLHCDFLLGVLRSLLTLRPDLRLVLMSATINIQLFSAYFSHAPVLQVPGRLFPIQVIYQPVPPEEQPSRSEKLDPRPYLRVLQGIDQRYPPEERGDLLLFLSGVAEISTIQEACQTYATHTRRWIVLPLHSTLSLAQQDKVFDIAPPGVRKCIISTNIAETSVTIDGVRFVVDSGKVKEMSFDPKAKMQRLQEFWISRASSEQRKGRAGRTGPGVCYRLYAESDYEAFAPYAVPEIHRVALDSLVLQMKSMELGDPRSFAFIDPPPAASIQTALTYLKEQGALDSLEELTSIGRLLAQLPVDVVIGKMLVLGCVFGLVEPVLTLAAALSVQSPFLRSSQHNPDCATARQPLHSNHGDPFTLLNTFNTWVQVKAERGGGSRKWCRRRGLEEQRLYEMVNLRRQFKELLKSHGLLEIDQGALCRQDRQQRRERHSERQRLHRLKRDHDLQEGTRRKVLRLEEGGEEGLGSSGSEGEESRKEQRDQGVDIQEVKFKLRHSVTELQEATSTSQDLSSRQQALMKLLLCRGLYPQLALPDEHNATRKDSEQIFHTRNKQGVIIHPTSVFASDPEVLHLPEQESREPGAEKGESCKHQLLAFVTLLETNKPYVSNCVRVPALQALLLVASSVDTNADCTRLVLDGWLELGLSHGEAALRCLSSALMLRAEWERLLQAQLRQSTRGLAGPGPSRKDLEKLSEGLVRFLLYTEVSYSLRRLSALEIQNLYIGPQGSTGLNDTPVLNNLFPGMETEPHPLKGGLRVTSFLTYNCLANSKDLYSECLRTFWSCPICDLYMPLTPLERMHHEATCRPAGEIHPEQEQGDGMGVGSKPSSTSSSLTRLYHCDICNKDLILTSTEILKHKRQHL</sequence>
<dbReference type="SMART" id="SM00490">
    <property type="entry name" value="HELICc"/>
    <property type="match status" value="1"/>
</dbReference>
<keyword evidence="4" id="KW-0067">ATP-binding</keyword>